<gene>
    <name evidence="2" type="ORF">EVOR1521_LOCUS20150</name>
</gene>
<dbReference type="AlphaFoldDB" id="A0AA36IZQ8"/>
<feature type="region of interest" description="Disordered" evidence="1">
    <location>
        <begin position="123"/>
        <end position="165"/>
    </location>
</feature>
<sequence>MREGPLVVLASCPRAPQWTIPTSTKNGTFSTAKDGPGPGHYEVTCEALRRRGAGSFSKARSKEMIRSSDCPDMYSGVPPAHIKGGVLPRSGCGAEPPSTTLGCTYCPPSSLRRKGAVYLGEAPVRRSEMPRRPASAPAARSDLPERRREEKSNAAPGWSFGTSQRRSFAKTTGQDLYMPPSTLRTRSASCANGHRPEDGNHFEMRPDPQTYDPSVEAKASAPKFGAARRWSSQPQISHLGPGSYSAALEMPVKGVVKMSSTRRFAAKGEDWEPGPGVRI</sequence>
<dbReference type="Proteomes" id="UP001178507">
    <property type="component" value="Unassembled WGS sequence"/>
</dbReference>
<proteinExistence type="predicted"/>
<organism evidence="2 3">
    <name type="scientific">Effrenium voratum</name>
    <dbReference type="NCBI Taxonomy" id="2562239"/>
    <lineage>
        <taxon>Eukaryota</taxon>
        <taxon>Sar</taxon>
        <taxon>Alveolata</taxon>
        <taxon>Dinophyceae</taxon>
        <taxon>Suessiales</taxon>
        <taxon>Symbiodiniaceae</taxon>
        <taxon>Effrenium</taxon>
    </lineage>
</organism>
<comment type="caution">
    <text evidence="2">The sequence shown here is derived from an EMBL/GenBank/DDBJ whole genome shotgun (WGS) entry which is preliminary data.</text>
</comment>
<feature type="compositionally biased region" description="Basic and acidic residues" evidence="1">
    <location>
        <begin position="142"/>
        <end position="152"/>
    </location>
</feature>
<dbReference type="Pfam" id="PF07004">
    <property type="entry name" value="SHIPPO-rpt"/>
    <property type="match status" value="1"/>
</dbReference>
<dbReference type="EMBL" id="CAUJNA010003209">
    <property type="protein sequence ID" value="CAJ1395799.1"/>
    <property type="molecule type" value="Genomic_DNA"/>
</dbReference>
<evidence type="ECO:0000313" key="2">
    <source>
        <dbReference type="EMBL" id="CAJ1395799.1"/>
    </source>
</evidence>
<feature type="compositionally biased region" description="Basic and acidic residues" evidence="1">
    <location>
        <begin position="196"/>
        <end position="206"/>
    </location>
</feature>
<protein>
    <submittedName>
        <fullName evidence="2">Uncharacterized protein</fullName>
    </submittedName>
</protein>
<feature type="region of interest" description="Disordered" evidence="1">
    <location>
        <begin position="222"/>
        <end position="244"/>
    </location>
</feature>
<reference evidence="2" key="1">
    <citation type="submission" date="2023-08" db="EMBL/GenBank/DDBJ databases">
        <authorList>
            <person name="Chen Y."/>
            <person name="Shah S."/>
            <person name="Dougan E. K."/>
            <person name="Thang M."/>
            <person name="Chan C."/>
        </authorList>
    </citation>
    <scope>NUCLEOTIDE SEQUENCE</scope>
</reference>
<keyword evidence="3" id="KW-1185">Reference proteome</keyword>
<feature type="region of interest" description="Disordered" evidence="1">
    <location>
        <begin position="196"/>
        <end position="215"/>
    </location>
</feature>
<evidence type="ECO:0000256" key="1">
    <source>
        <dbReference type="SAM" id="MobiDB-lite"/>
    </source>
</evidence>
<feature type="compositionally biased region" description="Low complexity" evidence="1">
    <location>
        <begin position="132"/>
        <end position="141"/>
    </location>
</feature>
<evidence type="ECO:0000313" key="3">
    <source>
        <dbReference type="Proteomes" id="UP001178507"/>
    </source>
</evidence>
<accession>A0AA36IZQ8</accession>
<name>A0AA36IZQ8_9DINO</name>
<dbReference type="InterPro" id="IPR010736">
    <property type="entry name" value="SHIPPO-rpt"/>
</dbReference>